<dbReference type="EMBL" id="AGBM01000001">
    <property type="protein sequence ID" value="EJL03089.1"/>
    <property type="molecule type" value="Genomic_DNA"/>
</dbReference>
<comment type="caution">
    <text evidence="2">The sequence shown here is derived from an EMBL/GenBank/DDBJ whole genome shotgun (WGS) entry which is preliminary data.</text>
</comment>
<gene>
    <name evidence="2" type="ORF">PflQ2_0691</name>
</gene>
<reference evidence="2" key="1">
    <citation type="journal article" date="2012" name="PLoS Genet.">
        <title>Comparative Genomics of Plant-Associated Pseudomonas spp.: Insights into Diversity and Inheritance of Traits Involved in Multitrophic Interactions.</title>
        <authorList>
            <person name="Loper J.E."/>
            <person name="Hassan K.A."/>
            <person name="Mavrodi D.V."/>
            <person name="Davis E.W.II."/>
            <person name="Lim C.K."/>
            <person name="Shaffer B.T."/>
            <person name="Elbourne L.D."/>
            <person name="Stockwell V.O."/>
            <person name="Hartney S.L."/>
            <person name="Breakwell K."/>
            <person name="Henkels M.D."/>
            <person name="Tetu S.G."/>
            <person name="Rangel L.I."/>
            <person name="Kidarsa T.A."/>
            <person name="Wilson N.L."/>
            <person name="van de Mortel J.E."/>
            <person name="Song C."/>
            <person name="Blumhagen R."/>
            <person name="Radune D."/>
            <person name="Hostetler J.B."/>
            <person name="Brinkac L.M."/>
            <person name="Durkin A.S."/>
            <person name="Kluepfel D.A."/>
            <person name="Wechter W.P."/>
            <person name="Anderson A.J."/>
            <person name="Kim Y.C."/>
            <person name="Pierson L.S.III."/>
            <person name="Pierson E.A."/>
            <person name="Lindow S.E."/>
            <person name="Kobayashi D.Y."/>
            <person name="Raaijmakers J.M."/>
            <person name="Weller D.M."/>
            <person name="Thomashow L.S."/>
            <person name="Allen A.E."/>
            <person name="Paulsen I.T."/>
        </authorList>
    </citation>
    <scope>NUCLEOTIDE SEQUENCE [LARGE SCALE GENOMIC DNA]</scope>
    <source>
        <strain evidence="2">Q2-87</strain>
    </source>
</reference>
<feature type="chain" id="PRO_5003759773" evidence="1">
    <location>
        <begin position="23"/>
        <end position="97"/>
    </location>
</feature>
<evidence type="ECO:0000313" key="2">
    <source>
        <dbReference type="EMBL" id="EJL03089.1"/>
    </source>
</evidence>
<feature type="signal peptide" evidence="1">
    <location>
        <begin position="1"/>
        <end position="22"/>
    </location>
</feature>
<dbReference type="PATRIC" id="fig|1038922.3.peg.4839"/>
<evidence type="ECO:0000256" key="1">
    <source>
        <dbReference type="SAM" id="SignalP"/>
    </source>
</evidence>
<accession>J2Y892</accession>
<keyword evidence="1" id="KW-0732">Signal</keyword>
<sequence length="97" mass="10343">MKRSVLLGLFVTASMLASSSFAAGGSSDLCDTNLKTIENAKTQIQGSPELQARVEASVQQAKAHQALNTKEGTEKCISETTQTIQEIRKVSKDGKNS</sequence>
<dbReference type="Proteomes" id="UP000007289">
    <property type="component" value="Chromosome"/>
</dbReference>
<protein>
    <submittedName>
        <fullName evidence="2">Uncharacterized protein</fullName>
    </submittedName>
</protein>
<organism evidence="2">
    <name type="scientific">Pseudomonas fluorescens (strain Q2-87)</name>
    <dbReference type="NCBI Taxonomy" id="1038922"/>
    <lineage>
        <taxon>Bacteria</taxon>
        <taxon>Pseudomonadati</taxon>
        <taxon>Pseudomonadota</taxon>
        <taxon>Gammaproteobacteria</taxon>
        <taxon>Pseudomonadales</taxon>
        <taxon>Pseudomonadaceae</taxon>
        <taxon>Pseudomonas</taxon>
    </lineage>
</organism>
<dbReference type="AlphaFoldDB" id="J2Y892"/>
<name>J2Y892_PSEFQ</name>
<dbReference type="HOGENOM" id="CLU_148020_0_0_6"/>
<proteinExistence type="predicted"/>
<dbReference type="RefSeq" id="WP_003177813.1">
    <property type="nucleotide sequence ID" value="NZ_CM001558.1"/>
</dbReference>